<keyword evidence="3 4" id="KW-0597">Phosphoprotein</keyword>
<dbReference type="Pfam" id="PF00072">
    <property type="entry name" value="Response_reg"/>
    <property type="match status" value="1"/>
</dbReference>
<reference evidence="7 8" key="1">
    <citation type="submission" date="2019-06" db="EMBL/GenBank/DDBJ databases">
        <title>Desulfobotulus mexicanus sp. nov., a novel sulfate-reducing bacterium isolated from the sediment of an alkaline crater lake in Mexico.</title>
        <authorList>
            <person name="Hirschler-Rea A."/>
        </authorList>
    </citation>
    <scope>NUCLEOTIDE SEQUENCE [LARGE SCALE GENOMIC DNA]</scope>
    <source>
        <strain evidence="7 8">PAR22N</strain>
    </source>
</reference>
<dbReference type="EC" id="2.7.13.3" evidence="2"/>
<dbReference type="InterPro" id="IPR004358">
    <property type="entry name" value="Sig_transdc_His_kin-like_C"/>
</dbReference>
<feature type="domain" description="Histidine kinase" evidence="5">
    <location>
        <begin position="188"/>
        <end position="413"/>
    </location>
</feature>
<dbReference type="CDD" id="cd19920">
    <property type="entry name" value="REC_PA4781-like"/>
    <property type="match status" value="1"/>
</dbReference>
<dbReference type="EMBL" id="VDMB01000013">
    <property type="protein sequence ID" value="TYT74273.1"/>
    <property type="molecule type" value="Genomic_DNA"/>
</dbReference>
<dbReference type="PANTHER" id="PTHR43547">
    <property type="entry name" value="TWO-COMPONENT HISTIDINE KINASE"/>
    <property type="match status" value="1"/>
</dbReference>
<dbReference type="SUPFAM" id="SSF52172">
    <property type="entry name" value="CheY-like"/>
    <property type="match status" value="1"/>
</dbReference>
<organism evidence="7 8">
    <name type="scientific">Desulfobotulus mexicanus</name>
    <dbReference type="NCBI Taxonomy" id="2586642"/>
    <lineage>
        <taxon>Bacteria</taxon>
        <taxon>Pseudomonadati</taxon>
        <taxon>Thermodesulfobacteriota</taxon>
        <taxon>Desulfobacteria</taxon>
        <taxon>Desulfobacterales</taxon>
        <taxon>Desulfobacteraceae</taxon>
        <taxon>Desulfobotulus</taxon>
    </lineage>
</organism>
<dbReference type="Pfam" id="PF02518">
    <property type="entry name" value="HATPase_c"/>
    <property type="match status" value="1"/>
</dbReference>
<dbReference type="PROSITE" id="PS50110">
    <property type="entry name" value="RESPONSE_REGULATORY"/>
    <property type="match status" value="1"/>
</dbReference>
<protein>
    <recommendedName>
        <fullName evidence="2">histidine kinase</fullName>
        <ecNumber evidence="2">2.7.13.3</ecNumber>
    </recommendedName>
</protein>
<evidence type="ECO:0000256" key="1">
    <source>
        <dbReference type="ARBA" id="ARBA00000085"/>
    </source>
</evidence>
<dbReference type="SMART" id="SM00387">
    <property type="entry name" value="HATPase_c"/>
    <property type="match status" value="1"/>
</dbReference>
<dbReference type="InterPro" id="IPR003594">
    <property type="entry name" value="HATPase_dom"/>
</dbReference>
<dbReference type="Proteomes" id="UP000321899">
    <property type="component" value="Unassembled WGS sequence"/>
</dbReference>
<keyword evidence="8" id="KW-1185">Reference proteome</keyword>
<evidence type="ECO:0000256" key="2">
    <source>
        <dbReference type="ARBA" id="ARBA00012438"/>
    </source>
</evidence>
<dbReference type="PRINTS" id="PR00344">
    <property type="entry name" value="BCTRLSENSOR"/>
</dbReference>
<proteinExistence type="predicted"/>
<dbReference type="PANTHER" id="PTHR43547:SF2">
    <property type="entry name" value="HYBRID SIGNAL TRANSDUCTION HISTIDINE KINASE C"/>
    <property type="match status" value="1"/>
</dbReference>
<evidence type="ECO:0000256" key="4">
    <source>
        <dbReference type="PROSITE-ProRule" id="PRU00169"/>
    </source>
</evidence>
<dbReference type="Gene3D" id="3.40.50.2300">
    <property type="match status" value="1"/>
</dbReference>
<name>A0A5S5MEW4_9BACT</name>
<sequence>MTETLAENLKIWPKTLIMNACFFFLNPECLHERTSMAQPSDILIVDDNTDNLRVLTAILKTKGYEARPVSSGPMALKAIAARPPALILMDIMMPEMDGFEVCRRIRSDSANEEIPLIFITALDALEDKLKAFSAGAVDYITKPFHEAEVLARIHTHLSLFHARKKLKKSAALNRQLFKAEGLVRMAGAIAHKFNNHLHSVLGNLELAAVYSKNNPKALESIESAMASVEKASHFSRMILTYTGKTQNNHTQMDLNKCCRRFLTEFKGSMPENIQMETVFLQQALPIMGDCYGIQQILSELFINACEAMDGNGTMHIRTAMKSGPDISGKNRFPLDLLPGKMNYACMEIQDTGKGISENNIENIFDPFFSTHIIGRGMGLAAVLGMIRAHKGFIRIESTPGQGSLFELYFPLQQRN</sequence>
<comment type="caution">
    <text evidence="7">The sequence shown here is derived from an EMBL/GenBank/DDBJ whole genome shotgun (WGS) entry which is preliminary data.</text>
</comment>
<dbReference type="PROSITE" id="PS50109">
    <property type="entry name" value="HIS_KIN"/>
    <property type="match status" value="1"/>
</dbReference>
<dbReference type="OrthoDB" id="5501940at2"/>
<evidence type="ECO:0000256" key="3">
    <source>
        <dbReference type="ARBA" id="ARBA00022553"/>
    </source>
</evidence>
<dbReference type="SMART" id="SM00448">
    <property type="entry name" value="REC"/>
    <property type="match status" value="1"/>
</dbReference>
<dbReference type="Gene3D" id="3.30.565.10">
    <property type="entry name" value="Histidine kinase-like ATPase, C-terminal domain"/>
    <property type="match status" value="1"/>
</dbReference>
<dbReference type="InterPro" id="IPR036890">
    <property type="entry name" value="HATPase_C_sf"/>
</dbReference>
<feature type="modified residue" description="4-aspartylphosphate" evidence="4">
    <location>
        <position position="90"/>
    </location>
</feature>
<evidence type="ECO:0000313" key="7">
    <source>
        <dbReference type="EMBL" id="TYT74273.1"/>
    </source>
</evidence>
<gene>
    <name evidence="7" type="ORF">FIM25_10915</name>
</gene>
<dbReference type="InterPro" id="IPR011006">
    <property type="entry name" value="CheY-like_superfamily"/>
</dbReference>
<feature type="domain" description="Response regulatory" evidence="6">
    <location>
        <begin position="41"/>
        <end position="157"/>
    </location>
</feature>
<evidence type="ECO:0000259" key="5">
    <source>
        <dbReference type="PROSITE" id="PS50109"/>
    </source>
</evidence>
<dbReference type="GO" id="GO:0000155">
    <property type="term" value="F:phosphorelay sensor kinase activity"/>
    <property type="evidence" value="ECO:0007669"/>
    <property type="project" value="TreeGrafter"/>
</dbReference>
<comment type="catalytic activity">
    <reaction evidence="1">
        <text>ATP + protein L-histidine = ADP + protein N-phospho-L-histidine.</text>
        <dbReference type="EC" id="2.7.13.3"/>
    </reaction>
</comment>
<dbReference type="InterPro" id="IPR001789">
    <property type="entry name" value="Sig_transdc_resp-reg_receiver"/>
</dbReference>
<dbReference type="Gene3D" id="1.10.287.130">
    <property type="match status" value="1"/>
</dbReference>
<accession>A0A5S5MEW4</accession>
<dbReference type="InterPro" id="IPR005467">
    <property type="entry name" value="His_kinase_dom"/>
</dbReference>
<evidence type="ECO:0000313" key="8">
    <source>
        <dbReference type="Proteomes" id="UP000321899"/>
    </source>
</evidence>
<dbReference type="AlphaFoldDB" id="A0A5S5MEW4"/>
<dbReference type="SUPFAM" id="SSF55874">
    <property type="entry name" value="ATPase domain of HSP90 chaperone/DNA topoisomerase II/histidine kinase"/>
    <property type="match status" value="1"/>
</dbReference>
<evidence type="ECO:0000259" key="6">
    <source>
        <dbReference type="PROSITE" id="PS50110"/>
    </source>
</evidence>